<dbReference type="Proteomes" id="UP000279284">
    <property type="component" value="Chromosome"/>
</dbReference>
<keyword evidence="3" id="KW-1185">Reference proteome</keyword>
<name>A0A448D7L6_9NEIS</name>
<dbReference type="STRING" id="493.BWD07_06280"/>
<protein>
    <recommendedName>
        <fullName evidence="1">DUF7832 domain-containing protein</fullName>
    </recommendedName>
</protein>
<feature type="domain" description="DUF7832" evidence="1">
    <location>
        <begin position="3"/>
        <end position="110"/>
    </location>
</feature>
<dbReference type="Pfam" id="PF25191">
    <property type="entry name" value="DUF7832"/>
    <property type="match status" value="1"/>
</dbReference>
<proteinExistence type="predicted"/>
<organism evidence="2 3">
    <name type="scientific">Neisseria canis</name>
    <dbReference type="NCBI Taxonomy" id="493"/>
    <lineage>
        <taxon>Bacteria</taxon>
        <taxon>Pseudomonadati</taxon>
        <taxon>Pseudomonadota</taxon>
        <taxon>Betaproteobacteria</taxon>
        <taxon>Neisseriales</taxon>
        <taxon>Neisseriaceae</taxon>
        <taxon>Neisseria</taxon>
    </lineage>
</organism>
<dbReference type="RefSeq" id="WP_085416520.1">
    <property type="nucleotide sequence ID" value="NZ_CAUJPY010000015.1"/>
</dbReference>
<reference evidence="2 3" key="1">
    <citation type="submission" date="2018-12" db="EMBL/GenBank/DDBJ databases">
        <authorList>
            <consortium name="Pathogen Informatics"/>
        </authorList>
    </citation>
    <scope>NUCLEOTIDE SEQUENCE [LARGE SCALE GENOMIC DNA]</scope>
    <source>
        <strain evidence="2 3">NCTC10296</strain>
    </source>
</reference>
<sequence>MHYDHISFHLNEDYPADLPRSHAAHHIGYYYAWAVSQNLNSAAAAALPDFELLKSGNISGAQFILEQLGGGIDETCFNETGNRFTLFYYDDEEDGYGMFIEDYFLVLNIEDENGFYRTENTQFNQNLLNRVFQTAFERWQASLK</sequence>
<evidence type="ECO:0000259" key="1">
    <source>
        <dbReference type="Pfam" id="PF25191"/>
    </source>
</evidence>
<dbReference type="OrthoDB" id="4827574at2"/>
<evidence type="ECO:0000313" key="3">
    <source>
        <dbReference type="Proteomes" id="UP000279284"/>
    </source>
</evidence>
<evidence type="ECO:0000313" key="2">
    <source>
        <dbReference type="EMBL" id="VEF00797.1"/>
    </source>
</evidence>
<dbReference type="AlphaFoldDB" id="A0A448D7L6"/>
<accession>A0A448D7L6</accession>
<gene>
    <name evidence="2" type="ORF">NCTC10296_01037</name>
</gene>
<dbReference type="KEGG" id="nci:NCTC10296_01037"/>
<dbReference type="InterPro" id="IPR057154">
    <property type="entry name" value="DUF7832"/>
</dbReference>
<dbReference type="EMBL" id="LR134313">
    <property type="protein sequence ID" value="VEF00797.1"/>
    <property type="molecule type" value="Genomic_DNA"/>
</dbReference>